<proteinExistence type="predicted"/>
<feature type="transmembrane region" description="Helical" evidence="2">
    <location>
        <begin position="356"/>
        <end position="374"/>
    </location>
</feature>
<accession>A0A0R2BFI7</accession>
<dbReference type="NCBIfam" id="TIGR04145">
    <property type="entry name" value="Firmicu_CTERM"/>
    <property type="match status" value="1"/>
</dbReference>
<sequence length="388" mass="40106">MYTKVAKASEPSWDSSNTTSLSSGKGEIGASNDGDNLYVYFNTKSAKLTVPLNFTVSYRSSSGAVSSKFTLKSGDVGTTDILNSSKKVVGTGTITDSGEILDATVNLDKAGLSPAVGTVVSVSGGTNAQSQSFGGTLAKTTISKAASTSTDSTTDSSSSQTAAGEAMSQSDSSASQSSTLANNNNVSGSLGITIDGQYDDWSDKTLTHVDIDGDNSVEVSLLSDDKNVYFYVKSTPKYFTTSDGFQGSGYDLTVGDKTYYISFGTPNLTKAGDSQQVSVDTYADSGANSTSGSAYVGLTNIQEESGNSTVTNTTWQLECSIPLSVFNVDSSTSGNDITLTNSNGWQTKVKDTGDSTGPAVIVASGFVIAGAAIVKNSRSKNKKRRGNK</sequence>
<evidence type="ECO:0000313" key="4">
    <source>
        <dbReference type="Proteomes" id="UP000051845"/>
    </source>
</evidence>
<dbReference type="AlphaFoldDB" id="A0A0R2BFI7"/>
<evidence type="ECO:0000313" key="3">
    <source>
        <dbReference type="EMBL" id="KRM74403.1"/>
    </source>
</evidence>
<keyword evidence="2" id="KW-0812">Transmembrane</keyword>
<feature type="region of interest" description="Disordered" evidence="1">
    <location>
        <begin position="146"/>
        <end position="182"/>
    </location>
</feature>
<dbReference type="SUPFAM" id="SSF49344">
    <property type="entry name" value="CBD9-like"/>
    <property type="match status" value="1"/>
</dbReference>
<comment type="caution">
    <text evidence="3">The sequence shown here is derived from an EMBL/GenBank/DDBJ whole genome shotgun (WGS) entry which is preliminary data.</text>
</comment>
<evidence type="ECO:0008006" key="5">
    <source>
        <dbReference type="Google" id="ProtNLM"/>
    </source>
</evidence>
<feature type="region of interest" description="Disordered" evidence="1">
    <location>
        <begin position="1"/>
        <end position="27"/>
    </location>
</feature>
<evidence type="ECO:0000256" key="1">
    <source>
        <dbReference type="SAM" id="MobiDB-lite"/>
    </source>
</evidence>
<dbReference type="PATRIC" id="fig|1423733.4.peg.176"/>
<reference evidence="3 4" key="1">
    <citation type="journal article" date="2015" name="Genome Announc.">
        <title>Expanding the biotechnology potential of lactobacilli through comparative genomics of 213 strains and associated genera.</title>
        <authorList>
            <person name="Sun Z."/>
            <person name="Harris H.M."/>
            <person name="McCann A."/>
            <person name="Guo C."/>
            <person name="Argimon S."/>
            <person name="Zhang W."/>
            <person name="Yang X."/>
            <person name="Jeffery I.B."/>
            <person name="Cooney J.C."/>
            <person name="Kagawa T.F."/>
            <person name="Liu W."/>
            <person name="Song Y."/>
            <person name="Salvetti E."/>
            <person name="Wrobel A."/>
            <person name="Rasinkangas P."/>
            <person name="Parkhill J."/>
            <person name="Rea M.C."/>
            <person name="O'Sullivan O."/>
            <person name="Ritari J."/>
            <person name="Douillard F.P."/>
            <person name="Paul Ross R."/>
            <person name="Yang R."/>
            <person name="Briner A.E."/>
            <person name="Felis G.E."/>
            <person name="de Vos W.M."/>
            <person name="Barrangou R."/>
            <person name="Klaenhammer T.R."/>
            <person name="Caufield P.W."/>
            <person name="Cui Y."/>
            <person name="Zhang H."/>
            <person name="O'Toole P.W."/>
        </authorList>
    </citation>
    <scope>NUCLEOTIDE SEQUENCE [LARGE SCALE GENOMIC DNA]</scope>
    <source>
        <strain evidence="3 4">DSM 20515</strain>
    </source>
</reference>
<keyword evidence="2" id="KW-1133">Transmembrane helix</keyword>
<name>A0A0R2BFI7_SECCO</name>
<feature type="compositionally biased region" description="Low complexity" evidence="1">
    <location>
        <begin position="146"/>
        <end position="178"/>
    </location>
</feature>
<organism evidence="3 4">
    <name type="scientific">Secundilactobacillus collinoides DSM 20515 = JCM 1123</name>
    <dbReference type="NCBI Taxonomy" id="1423733"/>
    <lineage>
        <taxon>Bacteria</taxon>
        <taxon>Bacillati</taxon>
        <taxon>Bacillota</taxon>
        <taxon>Bacilli</taxon>
        <taxon>Lactobacillales</taxon>
        <taxon>Lactobacillaceae</taxon>
        <taxon>Secundilactobacillus</taxon>
    </lineage>
</organism>
<keyword evidence="2" id="KW-0472">Membrane</keyword>
<dbReference type="EMBL" id="AYYR01000082">
    <property type="protein sequence ID" value="KRM74403.1"/>
    <property type="molecule type" value="Genomic_DNA"/>
</dbReference>
<dbReference type="Proteomes" id="UP000051845">
    <property type="component" value="Unassembled WGS sequence"/>
</dbReference>
<dbReference type="InterPro" id="IPR026409">
    <property type="entry name" value="Firmicu_CTERM"/>
</dbReference>
<protein>
    <recommendedName>
        <fullName evidence="5">Firmicu-CTERM sorting domain-containing protein</fullName>
    </recommendedName>
</protein>
<feature type="compositionally biased region" description="Low complexity" evidence="1">
    <location>
        <begin position="12"/>
        <end position="23"/>
    </location>
</feature>
<evidence type="ECO:0000256" key="2">
    <source>
        <dbReference type="SAM" id="Phobius"/>
    </source>
</evidence>
<gene>
    <name evidence="3" type="ORF">FC82_GL000160</name>
</gene>
<dbReference type="Gene3D" id="2.60.40.1190">
    <property type="match status" value="1"/>
</dbReference>